<evidence type="ECO:0000259" key="2">
    <source>
        <dbReference type="Pfam" id="PF05876"/>
    </source>
</evidence>
<dbReference type="AlphaFoldDB" id="A0A7Y9W474"/>
<feature type="domain" description="Terminase large subunit GpA endonuclease" evidence="3">
    <location>
        <begin position="313"/>
        <end position="596"/>
    </location>
</feature>
<sequence length="694" mass="78024">MGATEAFLKTITEAIRPDRKIGIAEWSEKHRVLPESSPEPGRWRNERTPYLVGIMDALSGQASTGTRYAHDDDRPFDNSRVITVGLMKGHQLGGSALGENFIGRCITTAAGNILAVFATYDDAEKWEMDRFEPMRVSTPDLRRRVRDAMKKGSENTKLRKKFPGGLMNLVSATRAGRLKSTTVRYVLLEEIDEYVLNVDGQGNPMDLAKNRTSNFGRRAKIFANSTPTIKRRSQIEKLYESGDQRRYFVRCPDCGSPQFFDWRKGMRRSPDDPSVVLYYCQTGCGAGNPESAWKTRGYAGAYWMPTAAGDGKTASFHLSALYAPLGWRPWSDLMDDWEAAQSDTEKMIAFVNNALAECWEDKSAEMKWEAIKRRAEPYKLRTIPLGCLLLTCAVDTQNDRLEAEISGWGRGMRNWTVDHVVFRGDPSLPDVWNQLDRYLDTPITNQFGVPMRIELCAVDSGGSRTQDVYDYCRMRRHRGVFAIKGAKDKHKPIIGRPSDQDVTIKGKTYKNGVQLWPVGTDTAKNRIFGALLADEEREVVDRRMHFSTDLDDEYFEQLTAEAYNPSKDRWDRLRKRNEALDLKVYNFACAYHPRLRLNAYQESDWAALEAVIEPRVLDLFAPVPAQEEGAADLAGAAGQAVADMVPPTSPASVGELIAVDAAADGFGGSDAVAAGEPAKQQETWIPRRDNWLRR</sequence>
<evidence type="ECO:0000313" key="5">
    <source>
        <dbReference type="Proteomes" id="UP000572540"/>
    </source>
</evidence>
<dbReference type="GO" id="GO:0016887">
    <property type="term" value="F:ATP hydrolysis activity"/>
    <property type="evidence" value="ECO:0007669"/>
    <property type="project" value="InterPro"/>
</dbReference>
<gene>
    <name evidence="4" type="ORF">GGD41_000666</name>
</gene>
<reference evidence="4 5" key="1">
    <citation type="submission" date="2020-07" db="EMBL/GenBank/DDBJ databases">
        <title>Exploring microbial biodiversity for novel pathways involved in the catabolism of aromatic compounds derived from lignin.</title>
        <authorList>
            <person name="Elkins J."/>
        </authorList>
    </citation>
    <scope>NUCLEOTIDE SEQUENCE [LARGE SCALE GENOMIC DNA]</scope>
    <source>
        <strain evidence="4 5">H2C3B</strain>
    </source>
</reference>
<feature type="compositionally biased region" description="Basic and acidic residues" evidence="1">
    <location>
        <begin position="685"/>
        <end position="694"/>
    </location>
</feature>
<dbReference type="Pfam" id="PF20454">
    <property type="entry name" value="GpA_nuclease"/>
    <property type="match status" value="1"/>
</dbReference>
<dbReference type="Pfam" id="PF05876">
    <property type="entry name" value="GpA_ATPase"/>
    <property type="match status" value="1"/>
</dbReference>
<dbReference type="GO" id="GO:0005524">
    <property type="term" value="F:ATP binding"/>
    <property type="evidence" value="ECO:0007669"/>
    <property type="project" value="InterPro"/>
</dbReference>
<dbReference type="RefSeq" id="WP_179703416.1">
    <property type="nucleotide sequence ID" value="NZ_JACCAU010000001.1"/>
</dbReference>
<evidence type="ECO:0000313" key="4">
    <source>
        <dbReference type="EMBL" id="NYH13438.1"/>
    </source>
</evidence>
<dbReference type="GO" id="GO:0004519">
    <property type="term" value="F:endonuclease activity"/>
    <property type="evidence" value="ECO:0007669"/>
    <property type="project" value="InterPro"/>
</dbReference>
<name>A0A7Y9W474_9BURK</name>
<dbReference type="Proteomes" id="UP000572540">
    <property type="component" value="Unassembled WGS sequence"/>
</dbReference>
<feature type="domain" description="Phage terminase large subunit GpA ATPase" evidence="2">
    <location>
        <begin position="37"/>
        <end position="299"/>
    </location>
</feature>
<organism evidence="4 5">
    <name type="scientific">Paraburkholderia bryophila</name>
    <dbReference type="NCBI Taxonomy" id="420952"/>
    <lineage>
        <taxon>Bacteria</taxon>
        <taxon>Pseudomonadati</taxon>
        <taxon>Pseudomonadota</taxon>
        <taxon>Betaproteobacteria</taxon>
        <taxon>Burkholderiales</taxon>
        <taxon>Burkholderiaceae</taxon>
        <taxon>Paraburkholderia</taxon>
    </lineage>
</organism>
<dbReference type="InterPro" id="IPR046453">
    <property type="entry name" value="GpA_ATPase"/>
</dbReference>
<accession>A0A7Y9W474</accession>
<dbReference type="InterPro" id="IPR008866">
    <property type="entry name" value="Phage_lambda_GpA-like"/>
</dbReference>
<evidence type="ECO:0000256" key="1">
    <source>
        <dbReference type="SAM" id="MobiDB-lite"/>
    </source>
</evidence>
<comment type="caution">
    <text evidence="4">The sequence shown here is derived from an EMBL/GenBank/DDBJ whole genome shotgun (WGS) entry which is preliminary data.</text>
</comment>
<dbReference type="EMBL" id="JACCAU010000001">
    <property type="protein sequence ID" value="NYH13438.1"/>
    <property type="molecule type" value="Genomic_DNA"/>
</dbReference>
<proteinExistence type="inferred from homology"/>
<protein>
    <submittedName>
        <fullName evidence="4">Phage terminase large subunit GpA-like protein</fullName>
    </submittedName>
</protein>
<feature type="region of interest" description="Disordered" evidence="1">
    <location>
        <begin position="672"/>
        <end position="694"/>
    </location>
</feature>
<dbReference type="InterPro" id="IPR046454">
    <property type="entry name" value="GpA_endonuclease"/>
</dbReference>
<dbReference type="HAMAP" id="MF_04144">
    <property type="entry name" value="TERL_LAMBDA"/>
    <property type="match status" value="1"/>
</dbReference>
<evidence type="ECO:0000259" key="3">
    <source>
        <dbReference type="Pfam" id="PF20454"/>
    </source>
</evidence>